<dbReference type="OrthoDB" id="333971at2"/>
<keyword evidence="3" id="KW-0732">Signal</keyword>
<evidence type="ECO:0000256" key="2">
    <source>
        <dbReference type="ARBA" id="ARBA00023136"/>
    </source>
</evidence>
<gene>
    <name evidence="5" type="ORF">DB31_8595</name>
</gene>
<organism evidence="5 6">
    <name type="scientific">Hyalangium minutum</name>
    <dbReference type="NCBI Taxonomy" id="394096"/>
    <lineage>
        <taxon>Bacteria</taxon>
        <taxon>Pseudomonadati</taxon>
        <taxon>Myxococcota</taxon>
        <taxon>Myxococcia</taxon>
        <taxon>Myxococcales</taxon>
        <taxon>Cystobacterineae</taxon>
        <taxon>Archangiaceae</taxon>
        <taxon>Hyalangium</taxon>
    </lineage>
</organism>
<evidence type="ECO:0000256" key="3">
    <source>
        <dbReference type="SAM" id="SignalP"/>
    </source>
</evidence>
<name>A0A085WHS9_9BACT</name>
<dbReference type="NCBIfam" id="NF047779">
    <property type="entry name" value="Omp85_fam"/>
    <property type="match status" value="1"/>
</dbReference>
<dbReference type="STRING" id="394096.DB31_8595"/>
<evidence type="ECO:0000259" key="4">
    <source>
        <dbReference type="Pfam" id="PF01103"/>
    </source>
</evidence>
<dbReference type="Gene3D" id="2.40.160.50">
    <property type="entry name" value="membrane protein fhac: a member of the omp85/tpsb transporter family"/>
    <property type="match status" value="1"/>
</dbReference>
<keyword evidence="6" id="KW-1185">Reference proteome</keyword>
<feature type="domain" description="Bacterial surface antigen (D15)" evidence="4">
    <location>
        <begin position="120"/>
        <end position="390"/>
    </location>
</feature>
<reference evidence="5 6" key="1">
    <citation type="submission" date="2014-04" db="EMBL/GenBank/DDBJ databases">
        <title>Genome assembly of Hyalangium minutum DSM 14724.</title>
        <authorList>
            <person name="Sharma G."/>
            <person name="Subramanian S."/>
        </authorList>
    </citation>
    <scope>NUCLEOTIDE SEQUENCE [LARGE SCALE GENOMIC DNA]</scope>
    <source>
        <strain evidence="5 6">DSM 14724</strain>
    </source>
</reference>
<dbReference type="InterPro" id="IPR051544">
    <property type="entry name" value="TPS_OM_transporter"/>
</dbReference>
<dbReference type="InterPro" id="IPR000184">
    <property type="entry name" value="Bac_surfAg_D15"/>
</dbReference>
<dbReference type="PATRIC" id="fig|394096.3.peg.4635"/>
<evidence type="ECO:0000256" key="1">
    <source>
        <dbReference type="ARBA" id="ARBA00004370"/>
    </source>
</evidence>
<dbReference type="PANTHER" id="PTHR34597">
    <property type="entry name" value="SLR1661 PROTEIN"/>
    <property type="match status" value="1"/>
</dbReference>
<comment type="subcellular location">
    <subcellularLocation>
        <location evidence="1">Membrane</location>
    </subcellularLocation>
</comment>
<protein>
    <recommendedName>
        <fullName evidence="4">Bacterial surface antigen (D15) domain-containing protein</fullName>
    </recommendedName>
</protein>
<dbReference type="RefSeq" id="WP_044191526.1">
    <property type="nucleotide sequence ID" value="NZ_JMCB01000008.1"/>
</dbReference>
<dbReference type="AlphaFoldDB" id="A0A085WHS9"/>
<keyword evidence="2" id="KW-0472">Membrane</keyword>
<evidence type="ECO:0000313" key="6">
    <source>
        <dbReference type="Proteomes" id="UP000028725"/>
    </source>
</evidence>
<dbReference type="Proteomes" id="UP000028725">
    <property type="component" value="Unassembled WGS sequence"/>
</dbReference>
<dbReference type="Pfam" id="PF01103">
    <property type="entry name" value="Omp85"/>
    <property type="match status" value="1"/>
</dbReference>
<dbReference type="PANTHER" id="PTHR34597:SF3">
    <property type="entry name" value="OUTER MEMBRANE TRANSPORTER CDIB"/>
    <property type="match status" value="1"/>
</dbReference>
<evidence type="ECO:0000313" key="5">
    <source>
        <dbReference type="EMBL" id="KFE67242.1"/>
    </source>
</evidence>
<dbReference type="EMBL" id="JMCB01000008">
    <property type="protein sequence ID" value="KFE67242.1"/>
    <property type="molecule type" value="Genomic_DNA"/>
</dbReference>
<comment type="caution">
    <text evidence="5">The sequence shown here is derived from an EMBL/GenBank/DDBJ whole genome shotgun (WGS) entry which is preliminary data.</text>
</comment>
<dbReference type="GO" id="GO:0046819">
    <property type="term" value="P:protein secretion by the type V secretion system"/>
    <property type="evidence" value="ECO:0007669"/>
    <property type="project" value="TreeGrafter"/>
</dbReference>
<feature type="chain" id="PRO_5001799618" description="Bacterial surface antigen (D15) domain-containing protein" evidence="3">
    <location>
        <begin position="20"/>
        <end position="390"/>
    </location>
</feature>
<dbReference type="GO" id="GO:0019867">
    <property type="term" value="C:outer membrane"/>
    <property type="evidence" value="ECO:0007669"/>
    <property type="project" value="InterPro"/>
</dbReference>
<proteinExistence type="predicted"/>
<dbReference type="GO" id="GO:0008320">
    <property type="term" value="F:protein transmembrane transporter activity"/>
    <property type="evidence" value="ECO:0007669"/>
    <property type="project" value="TreeGrafter"/>
</dbReference>
<dbReference type="GO" id="GO:0098046">
    <property type="term" value="C:type V protein secretion system complex"/>
    <property type="evidence" value="ECO:0007669"/>
    <property type="project" value="TreeGrafter"/>
</dbReference>
<feature type="signal peptide" evidence="3">
    <location>
        <begin position="1"/>
        <end position="19"/>
    </location>
</feature>
<sequence length="390" mass="43050">MLLPSLVLALVSASPVAPTVPTASVPKPASKDGSVDGIALPLLSFNSDFGVGYGVVGGMYIYGDGRQPYQHGLGAQVFFTSRGVQNHYLRYDGPRLLGPLRVEGRFEYKREFQSPFYGAGNRSASEFTGNVKDAWYNYDKGSPGAWLRLRGKPWGEDHPFQAYAGYSWRYTRVSPYEASMLAEMQPLGIEGGSTGQILLGALWDTRDNESDPSTGGAEELALRISGHTTGSRYRYAGVTLSERRYFRLGSRFIFAQRVSLDMLFGDVPFFEWSTTGGVNFTEGVGGMSSVRGIERNRFVGNIKVFSNTELRFHALDLRILGQPMKLGMAAFLDLGRVWHPGVTDGAWHEWHPGAGAGLRVTRRAAVIRVDYALSTETGGQRFYMNYGHMF</sequence>
<accession>A0A085WHS9</accession>